<dbReference type="Pfam" id="PF01154">
    <property type="entry name" value="HMG_CoA_synt_N"/>
    <property type="match status" value="1"/>
</dbReference>
<dbReference type="GO" id="GO:0006084">
    <property type="term" value="P:acetyl-CoA metabolic process"/>
    <property type="evidence" value="ECO:0007669"/>
    <property type="project" value="InterPro"/>
</dbReference>
<dbReference type="EMBL" id="QCXQ01000001">
    <property type="protein sequence ID" value="PWG00711.1"/>
    <property type="molecule type" value="Genomic_DNA"/>
</dbReference>
<evidence type="ECO:0000259" key="6">
    <source>
        <dbReference type="Pfam" id="PF08540"/>
    </source>
</evidence>
<keyword evidence="2" id="KW-0808">Transferase</keyword>
<evidence type="ECO:0000259" key="5">
    <source>
        <dbReference type="Pfam" id="PF01154"/>
    </source>
</evidence>
<feature type="active site" description="Proton donor/acceptor" evidence="3">
    <location>
        <position position="235"/>
    </location>
</feature>
<feature type="domain" description="Hydroxymethylglutaryl-coenzyme A synthase C-terminal" evidence="6">
    <location>
        <begin position="181"/>
        <end position="249"/>
    </location>
</feature>
<dbReference type="NCBIfam" id="TIGR01835">
    <property type="entry name" value="HMG-CoA-S_prok"/>
    <property type="match status" value="1"/>
</dbReference>
<dbReference type="PANTHER" id="PTHR43323">
    <property type="entry name" value="3-HYDROXY-3-METHYLGLUTARYL COENZYME A SYNTHASE"/>
    <property type="match status" value="1"/>
</dbReference>
<evidence type="ECO:0000256" key="2">
    <source>
        <dbReference type="ARBA" id="ARBA00022679"/>
    </source>
</evidence>
<feature type="active site" description="Proton donor/acceptor" evidence="3">
    <location>
        <position position="81"/>
    </location>
</feature>
<dbReference type="RefSeq" id="WP_109249424.1">
    <property type="nucleotide sequence ID" value="NZ_QCXQ01000001.1"/>
</dbReference>
<dbReference type="InterPro" id="IPR011554">
    <property type="entry name" value="HMG_CoA_synthase_prok"/>
</dbReference>
<sequence>MTTNVGIDKIGFYAPNYYVDMTDLAEARHEDPNKYLIGIGQNRQAVIPPTQDVVTMAANAADSILTPEDKEKISLVLFGTESGIDNSKSAAVYLMNLIGVNNQAKAVELKQACFGATAGIDLAKNYLMNHPDEKALVIGADVARYGIKTPGEVTQGGGAVVMLLSQNPRILVLDTHDAHLTRDIMDFWRPNYRTEALVDGKYSEQVYLDFFTDTFHRYLTKTGFKMGDFEALIFHLPFTKMGVKALRTVLPEADERQQEVLKANFDDSRVYAREVGNLYTGSLYLSLLSLLETGKLSAGDRVGLFSYGSGAEGEFYSGVLVPNYQDQLNKIQRLDELNNRTKLSVQDYETMFMDQLPTDGSDRILDLAGDHATFVLAGLKDQQRQYRKQTVRQ</sequence>
<keyword evidence="8" id="KW-1185">Reference proteome</keyword>
<reference evidence="7 8" key="1">
    <citation type="journal article" date="2018" name="Int. J. Syst. Evol. Microbiol.">
        <title>Lactobacillus bambusae sp. nov., isolated from a traditional fermented Ma-bamboo shoots of Taiwan.</title>
        <authorList>
            <person name="Wang L.-T."/>
        </authorList>
    </citation>
    <scope>NUCLEOTIDE SEQUENCE [LARGE SCALE GENOMIC DNA]</scope>
    <source>
        <strain evidence="7 8">BS-W1</strain>
    </source>
</reference>
<feature type="binding site" evidence="4">
    <location>
        <position position="145"/>
    </location>
    <ligand>
        <name>(3S)-3-hydroxy-3-methylglutaryl-CoA</name>
        <dbReference type="ChEBI" id="CHEBI:43074"/>
    </ligand>
</feature>
<dbReference type="GO" id="GO:0004421">
    <property type="term" value="F:hydroxymethylglutaryl-CoA synthase activity"/>
    <property type="evidence" value="ECO:0007669"/>
    <property type="project" value="InterPro"/>
</dbReference>
<comment type="caution">
    <text evidence="7">The sequence shown here is derived from an EMBL/GenBank/DDBJ whole genome shotgun (WGS) entry which is preliminary data.</text>
</comment>
<dbReference type="Pfam" id="PF08540">
    <property type="entry name" value="HMG_CoA_synt_C"/>
    <property type="match status" value="2"/>
</dbReference>
<dbReference type="InterPro" id="IPR016039">
    <property type="entry name" value="Thiolase-like"/>
</dbReference>
<protein>
    <submittedName>
        <fullName evidence="7">Hydroxymethylglutaryl-CoA synthase</fullName>
    </submittedName>
</protein>
<feature type="active site" description="Acyl-thioester intermediate" evidence="3">
    <location>
        <position position="113"/>
    </location>
</feature>
<dbReference type="AlphaFoldDB" id="A0A2V1N0B4"/>
<dbReference type="InterPro" id="IPR013746">
    <property type="entry name" value="HMG_CoA_synt_C_dom"/>
</dbReference>
<feature type="binding site" evidence="4">
    <location>
        <position position="244"/>
    </location>
    <ligand>
        <name>(3S)-3-hydroxy-3-methylglutaryl-CoA</name>
        <dbReference type="ChEBI" id="CHEBI:43074"/>
    </ligand>
</feature>
<name>A0A2V1N0B4_9LACO</name>
<evidence type="ECO:0000313" key="7">
    <source>
        <dbReference type="EMBL" id="PWG00711.1"/>
    </source>
</evidence>
<evidence type="ECO:0000256" key="4">
    <source>
        <dbReference type="PIRSR" id="PIRSR611554-2"/>
    </source>
</evidence>
<gene>
    <name evidence="7" type="ORF">DCM90_00615</name>
</gene>
<feature type="domain" description="Hydroxymethylglutaryl-coenzyme A synthase N-terminal" evidence="5">
    <location>
        <begin position="3"/>
        <end position="165"/>
    </location>
</feature>
<evidence type="ECO:0000313" key="8">
    <source>
        <dbReference type="Proteomes" id="UP000245080"/>
    </source>
</evidence>
<proteinExistence type="inferred from homology"/>
<evidence type="ECO:0000256" key="1">
    <source>
        <dbReference type="ARBA" id="ARBA00007061"/>
    </source>
</evidence>
<feature type="binding site" evidence="4">
    <location>
        <position position="277"/>
    </location>
    <ligand>
        <name>(3S)-3-hydroxy-3-methylglutaryl-CoA</name>
        <dbReference type="ChEBI" id="CHEBI:43074"/>
    </ligand>
</feature>
<dbReference type="OrthoDB" id="9769523at2"/>
<feature type="domain" description="Hydroxymethylglutaryl-coenzyme A synthase C-terminal" evidence="6">
    <location>
        <begin position="258"/>
        <end position="350"/>
    </location>
</feature>
<dbReference type="CDD" id="cd00827">
    <property type="entry name" value="init_cond_enzymes"/>
    <property type="match status" value="1"/>
</dbReference>
<evidence type="ECO:0000256" key="3">
    <source>
        <dbReference type="PIRSR" id="PIRSR611554-1"/>
    </source>
</evidence>
<organism evidence="7 8">
    <name type="scientific">Levilactobacillus bambusae</name>
    <dbReference type="NCBI Taxonomy" id="2024736"/>
    <lineage>
        <taxon>Bacteria</taxon>
        <taxon>Bacillati</taxon>
        <taxon>Bacillota</taxon>
        <taxon>Bacilli</taxon>
        <taxon>Lactobacillales</taxon>
        <taxon>Lactobacillaceae</taxon>
        <taxon>Levilactobacillus</taxon>
    </lineage>
</organism>
<dbReference type="PANTHER" id="PTHR43323:SF2">
    <property type="entry name" value="HYDROXYMETHYLGLUTARYL-COA SYNTHASE"/>
    <property type="match status" value="1"/>
</dbReference>
<dbReference type="Proteomes" id="UP000245080">
    <property type="component" value="Unassembled WGS sequence"/>
</dbReference>
<accession>A0A2V1N0B4</accession>
<dbReference type="SUPFAM" id="SSF53901">
    <property type="entry name" value="Thiolase-like"/>
    <property type="match status" value="2"/>
</dbReference>
<dbReference type="InterPro" id="IPR013528">
    <property type="entry name" value="HMG_CoA_synth_N"/>
</dbReference>
<dbReference type="Gene3D" id="3.40.47.10">
    <property type="match status" value="2"/>
</dbReference>
<comment type="similarity">
    <text evidence="1">Belongs to the thiolase-like superfamily. HMG-CoA synthase family.</text>
</comment>
<feature type="binding site" evidence="4">
    <location>
        <position position="31"/>
    </location>
    <ligand>
        <name>(3S)-3-hydroxy-3-methylglutaryl-CoA</name>
        <dbReference type="ChEBI" id="CHEBI:43074"/>
    </ligand>
</feature>